<dbReference type="PROSITE" id="PS00018">
    <property type="entry name" value="EF_HAND_1"/>
    <property type="match status" value="1"/>
</dbReference>
<dbReference type="EMBL" id="AAMO01000017">
    <property type="protein sequence ID" value="EAQ01168.1"/>
    <property type="molecule type" value="Genomic_DNA"/>
</dbReference>
<evidence type="ECO:0008006" key="4">
    <source>
        <dbReference type="Google" id="ProtNLM"/>
    </source>
</evidence>
<evidence type="ECO:0000256" key="1">
    <source>
        <dbReference type="SAM" id="SignalP"/>
    </source>
</evidence>
<reference evidence="2 3" key="1">
    <citation type="journal article" date="2010" name="J. Bacteriol.">
        <title>Genome sequences of Oceanicola granulosus HTCC2516(T) and Oceanicola batsensis HTCC2597(TDelta).</title>
        <authorList>
            <person name="Thrash J.C."/>
            <person name="Cho J.C."/>
            <person name="Vergin K.L."/>
            <person name="Giovannoni S.J."/>
        </authorList>
    </citation>
    <scope>NUCLEOTIDE SEQUENCE [LARGE SCALE GENOMIC DNA]</scope>
    <source>
        <strain evidence="3">ATCC BAA-863 / DSM 15984 / KCTC 12145 / HTCC2597</strain>
    </source>
</reference>
<keyword evidence="1" id="KW-0732">Signal</keyword>
<dbReference type="HOGENOM" id="CLU_182254_1_0_5"/>
<dbReference type="InterPro" id="IPR011992">
    <property type="entry name" value="EF-hand-dom_pair"/>
</dbReference>
<dbReference type="InterPro" id="IPR018247">
    <property type="entry name" value="EF_Hand_1_Ca_BS"/>
</dbReference>
<name>A3U3S9_PSEBH</name>
<gene>
    <name evidence="2" type="ORF">OB2597_03729</name>
</gene>
<dbReference type="Proteomes" id="UP000004318">
    <property type="component" value="Unassembled WGS sequence"/>
</dbReference>
<dbReference type="OrthoDB" id="5470953at2"/>
<feature type="signal peptide" evidence="1">
    <location>
        <begin position="1"/>
        <end position="21"/>
    </location>
</feature>
<sequence length="79" mass="8168">MTKTFATAAAILGFAAAPALAETMVEDTDANGTYSMEELVTAYPGLTEEVFIEIDTDDSGDVSEDELTAAVDEGLVTSG</sequence>
<evidence type="ECO:0000313" key="3">
    <source>
        <dbReference type="Proteomes" id="UP000004318"/>
    </source>
</evidence>
<dbReference type="eggNOG" id="ENOG5032IIK">
    <property type="taxonomic scope" value="Bacteria"/>
</dbReference>
<protein>
    <recommendedName>
        <fullName evidence="4">EF-hand domain-containing protein</fullName>
    </recommendedName>
</protein>
<proteinExistence type="predicted"/>
<evidence type="ECO:0000313" key="2">
    <source>
        <dbReference type="EMBL" id="EAQ01168.1"/>
    </source>
</evidence>
<organism evidence="2 3">
    <name type="scientific">Pseudooceanicola batsensis (strain ATCC BAA-863 / DSM 15984 / KCTC 12145 / HTCC2597)</name>
    <name type="common">Oceanicola batsensis</name>
    <dbReference type="NCBI Taxonomy" id="252305"/>
    <lineage>
        <taxon>Bacteria</taxon>
        <taxon>Pseudomonadati</taxon>
        <taxon>Pseudomonadota</taxon>
        <taxon>Alphaproteobacteria</taxon>
        <taxon>Rhodobacterales</taxon>
        <taxon>Paracoccaceae</taxon>
        <taxon>Pseudooceanicola</taxon>
    </lineage>
</organism>
<accession>A3U3S9</accession>
<dbReference type="RefSeq" id="WP_009804996.1">
    <property type="nucleotide sequence ID" value="NZ_CH724131.1"/>
</dbReference>
<dbReference type="AlphaFoldDB" id="A3U3S9"/>
<feature type="chain" id="PRO_5002659742" description="EF-hand domain-containing protein" evidence="1">
    <location>
        <begin position="22"/>
        <end position="79"/>
    </location>
</feature>
<comment type="caution">
    <text evidence="2">The sequence shown here is derived from an EMBL/GenBank/DDBJ whole genome shotgun (WGS) entry which is preliminary data.</text>
</comment>
<dbReference type="SUPFAM" id="SSF47473">
    <property type="entry name" value="EF-hand"/>
    <property type="match status" value="1"/>
</dbReference>
<keyword evidence="3" id="KW-1185">Reference proteome</keyword>
<dbReference type="Gene3D" id="1.10.238.10">
    <property type="entry name" value="EF-hand"/>
    <property type="match status" value="1"/>
</dbReference>